<evidence type="ECO:0000313" key="2">
    <source>
        <dbReference type="Proteomes" id="UP000302218"/>
    </source>
</evidence>
<evidence type="ECO:0000313" key="1">
    <source>
        <dbReference type="EMBL" id="QCS41391.1"/>
    </source>
</evidence>
<organism evidence="1 2">
    <name type="scientific">Natrinema versiforme</name>
    <dbReference type="NCBI Taxonomy" id="88724"/>
    <lineage>
        <taxon>Archaea</taxon>
        <taxon>Methanobacteriati</taxon>
        <taxon>Methanobacteriota</taxon>
        <taxon>Stenosarchaea group</taxon>
        <taxon>Halobacteria</taxon>
        <taxon>Halobacteriales</taxon>
        <taxon>Natrialbaceae</taxon>
        <taxon>Natrinema</taxon>
    </lineage>
</organism>
<gene>
    <name evidence="1" type="ORF">FEJ81_03130</name>
</gene>
<sequence length="136" mass="14993">MPSRLDDETDFEELAARVRTQSQQAPGSDTERVTIRSLEGVSSDTLENLLEAAESEHLEPGELVFVLSRTNAELLCEREFDIDDVDELEEVLGRRVRVEDEMPDDTILLLHPDAVEGETLVEPEAIACGIVGSGEA</sequence>
<protein>
    <submittedName>
        <fullName evidence="1">Uncharacterized protein</fullName>
    </submittedName>
</protein>
<reference evidence="2" key="1">
    <citation type="submission" date="2019-05" db="EMBL/GenBank/DDBJ databases">
        <title>Genome sequence and methylation pattern of the halophilic Archaeon Natrinema versiforme BOL5-4.</title>
        <authorList>
            <person name="DasSarma P."/>
            <person name="Anton B.P."/>
            <person name="DasSarma S.L."/>
            <person name="Martinez F.L."/>
            <person name="Guzman D."/>
            <person name="Roberts R.J."/>
            <person name="DasSarma S."/>
        </authorList>
    </citation>
    <scope>NUCLEOTIDE SEQUENCE [LARGE SCALE GENOMIC DNA]</scope>
    <source>
        <strain evidence="2">BOL5-4</strain>
    </source>
</reference>
<proteinExistence type="predicted"/>
<dbReference type="Proteomes" id="UP000302218">
    <property type="component" value="Chromosome"/>
</dbReference>
<dbReference type="KEGG" id="nvr:FEJ81_03130"/>
<dbReference type="AlphaFoldDB" id="A0A4V1FYP0"/>
<name>A0A4V1FYP0_9EURY</name>
<dbReference type="GeneID" id="40264232"/>
<dbReference type="EMBL" id="CP040330">
    <property type="protein sequence ID" value="QCS41391.1"/>
    <property type="molecule type" value="Genomic_DNA"/>
</dbReference>
<dbReference type="OrthoDB" id="203627at2157"/>
<accession>A0A4V1FYP0</accession>
<dbReference type="RefSeq" id="WP_138243903.1">
    <property type="nucleotide sequence ID" value="NZ_CP040330.1"/>
</dbReference>